<proteinExistence type="predicted"/>
<feature type="region of interest" description="Disordered" evidence="1">
    <location>
        <begin position="81"/>
        <end position="102"/>
    </location>
</feature>
<keyword evidence="4" id="KW-1185">Reference proteome</keyword>
<protein>
    <submittedName>
        <fullName evidence="3">Uncharacterized protein</fullName>
    </submittedName>
</protein>
<evidence type="ECO:0000256" key="1">
    <source>
        <dbReference type="SAM" id="MobiDB-lite"/>
    </source>
</evidence>
<accession>A0A3N4K7D1</accession>
<organism evidence="3 4">
    <name type="scientific">Morchella conica CCBAS932</name>
    <dbReference type="NCBI Taxonomy" id="1392247"/>
    <lineage>
        <taxon>Eukaryota</taxon>
        <taxon>Fungi</taxon>
        <taxon>Dikarya</taxon>
        <taxon>Ascomycota</taxon>
        <taxon>Pezizomycotina</taxon>
        <taxon>Pezizomycetes</taxon>
        <taxon>Pezizales</taxon>
        <taxon>Morchellaceae</taxon>
        <taxon>Morchella</taxon>
    </lineage>
</organism>
<sequence length="102" mass="10412">MHSRPHPLLPLLLLVLAITTPTLATDLFPSSLIGVPSILPNPTDLIPIPTNLIPNPIKIISPVLPKPFAGAAAAMTPEVRTDADTQLESGAPAGEAALGSAA</sequence>
<evidence type="ECO:0000313" key="4">
    <source>
        <dbReference type="Proteomes" id="UP000277580"/>
    </source>
</evidence>
<feature type="compositionally biased region" description="Low complexity" evidence="1">
    <location>
        <begin position="87"/>
        <end position="102"/>
    </location>
</feature>
<name>A0A3N4K7D1_9PEZI</name>
<evidence type="ECO:0000313" key="3">
    <source>
        <dbReference type="EMBL" id="RPB06470.1"/>
    </source>
</evidence>
<dbReference type="AlphaFoldDB" id="A0A3N4K7D1"/>
<dbReference type="Proteomes" id="UP000277580">
    <property type="component" value="Unassembled WGS sequence"/>
</dbReference>
<dbReference type="EMBL" id="ML119330">
    <property type="protein sequence ID" value="RPB06470.1"/>
    <property type="molecule type" value="Genomic_DNA"/>
</dbReference>
<keyword evidence="2" id="KW-0732">Signal</keyword>
<gene>
    <name evidence="3" type="ORF">P167DRAFT_580493</name>
</gene>
<evidence type="ECO:0000256" key="2">
    <source>
        <dbReference type="SAM" id="SignalP"/>
    </source>
</evidence>
<reference evidence="3 4" key="1">
    <citation type="journal article" date="2018" name="Nat. Ecol. Evol.">
        <title>Pezizomycetes genomes reveal the molecular basis of ectomycorrhizal truffle lifestyle.</title>
        <authorList>
            <person name="Murat C."/>
            <person name="Payen T."/>
            <person name="Noel B."/>
            <person name="Kuo A."/>
            <person name="Morin E."/>
            <person name="Chen J."/>
            <person name="Kohler A."/>
            <person name="Krizsan K."/>
            <person name="Balestrini R."/>
            <person name="Da Silva C."/>
            <person name="Montanini B."/>
            <person name="Hainaut M."/>
            <person name="Levati E."/>
            <person name="Barry K.W."/>
            <person name="Belfiori B."/>
            <person name="Cichocki N."/>
            <person name="Clum A."/>
            <person name="Dockter R.B."/>
            <person name="Fauchery L."/>
            <person name="Guy J."/>
            <person name="Iotti M."/>
            <person name="Le Tacon F."/>
            <person name="Lindquist E.A."/>
            <person name="Lipzen A."/>
            <person name="Malagnac F."/>
            <person name="Mello A."/>
            <person name="Molinier V."/>
            <person name="Miyauchi S."/>
            <person name="Poulain J."/>
            <person name="Riccioni C."/>
            <person name="Rubini A."/>
            <person name="Sitrit Y."/>
            <person name="Splivallo R."/>
            <person name="Traeger S."/>
            <person name="Wang M."/>
            <person name="Zifcakova L."/>
            <person name="Wipf D."/>
            <person name="Zambonelli A."/>
            <person name="Paolocci F."/>
            <person name="Nowrousian M."/>
            <person name="Ottonello S."/>
            <person name="Baldrian P."/>
            <person name="Spatafora J.W."/>
            <person name="Henrissat B."/>
            <person name="Nagy L.G."/>
            <person name="Aury J.M."/>
            <person name="Wincker P."/>
            <person name="Grigoriev I.V."/>
            <person name="Bonfante P."/>
            <person name="Martin F.M."/>
        </authorList>
    </citation>
    <scope>NUCLEOTIDE SEQUENCE [LARGE SCALE GENOMIC DNA]</scope>
    <source>
        <strain evidence="3 4">CCBAS932</strain>
    </source>
</reference>
<dbReference type="InParanoid" id="A0A3N4K7D1"/>
<feature type="signal peptide" evidence="2">
    <location>
        <begin position="1"/>
        <end position="24"/>
    </location>
</feature>
<feature type="chain" id="PRO_5018181552" evidence="2">
    <location>
        <begin position="25"/>
        <end position="102"/>
    </location>
</feature>